<dbReference type="OrthoDB" id="9813903at2"/>
<dbReference type="EMBL" id="AM167904">
    <property type="protein sequence ID" value="CAJ50974.1"/>
    <property type="molecule type" value="Genomic_DNA"/>
</dbReference>
<evidence type="ECO:0000256" key="3">
    <source>
        <dbReference type="ARBA" id="ARBA00022475"/>
    </source>
</evidence>
<keyword evidence="6" id="KW-0378">Hydrolase</keyword>
<dbReference type="PANTHER" id="PTHR33121">
    <property type="entry name" value="CYCLIC DI-GMP PHOSPHODIESTERASE PDEF"/>
    <property type="match status" value="1"/>
</dbReference>
<keyword evidence="7 10" id="KW-1133">Transmembrane helix</keyword>
<dbReference type="InterPro" id="IPR050706">
    <property type="entry name" value="Cyclic-di-GMP_PDE-like"/>
</dbReference>
<dbReference type="PANTHER" id="PTHR33121:SF79">
    <property type="entry name" value="CYCLIC DI-GMP PHOSPHODIESTERASE PDED-RELATED"/>
    <property type="match status" value="1"/>
</dbReference>
<evidence type="ECO:0000256" key="8">
    <source>
        <dbReference type="ARBA" id="ARBA00023136"/>
    </source>
</evidence>
<proteinExistence type="predicted"/>
<keyword evidence="8 10" id="KW-0472">Membrane</keyword>
<dbReference type="HOGENOM" id="CLU_000445_131_2_4"/>
<dbReference type="GO" id="GO:0071111">
    <property type="term" value="F:cyclic-guanylate-specific phosphodiesterase activity"/>
    <property type="evidence" value="ECO:0007669"/>
    <property type="project" value="UniProtKB-EC"/>
</dbReference>
<feature type="domain" description="EAL" evidence="11">
    <location>
        <begin position="265"/>
        <end position="517"/>
    </location>
</feature>
<dbReference type="eggNOG" id="COG4943">
    <property type="taxonomic scope" value="Bacteria"/>
</dbReference>
<organism evidence="12 13">
    <name type="scientific">Bordetella avium (strain 197N)</name>
    <dbReference type="NCBI Taxonomy" id="360910"/>
    <lineage>
        <taxon>Bacteria</taxon>
        <taxon>Pseudomonadati</taxon>
        <taxon>Pseudomonadota</taxon>
        <taxon>Betaproteobacteria</taxon>
        <taxon>Burkholderiales</taxon>
        <taxon>Alcaligenaceae</taxon>
        <taxon>Bordetella</taxon>
    </lineage>
</organism>
<dbReference type="STRING" id="360910.BAV3364"/>
<dbReference type="KEGG" id="bav:BAV3364"/>
<dbReference type="SMART" id="SM00052">
    <property type="entry name" value="EAL"/>
    <property type="match status" value="1"/>
</dbReference>
<feature type="transmembrane region" description="Helical" evidence="10">
    <location>
        <begin position="12"/>
        <end position="34"/>
    </location>
</feature>
<evidence type="ECO:0000313" key="12">
    <source>
        <dbReference type="EMBL" id="CAJ50974.1"/>
    </source>
</evidence>
<dbReference type="InterPro" id="IPR001633">
    <property type="entry name" value="EAL_dom"/>
</dbReference>
<dbReference type="InterPro" id="IPR035919">
    <property type="entry name" value="EAL_sf"/>
</dbReference>
<evidence type="ECO:0000259" key="11">
    <source>
        <dbReference type="PROSITE" id="PS50883"/>
    </source>
</evidence>
<evidence type="ECO:0000313" key="13">
    <source>
        <dbReference type="Proteomes" id="UP000001977"/>
    </source>
</evidence>
<keyword evidence="4" id="KW-0973">c-di-GMP</keyword>
<protein>
    <recommendedName>
        <fullName evidence="2">cyclic-guanylate-specific phosphodiesterase</fullName>
        <ecNumber evidence="2">3.1.4.52</ecNumber>
    </recommendedName>
</protein>
<dbReference type="InterPro" id="IPR024744">
    <property type="entry name" value="CSS-motif_dom"/>
</dbReference>
<sequence>MKAIKQRLRWSLAIALFAMALPVLLMAPLIGWMANDRAQGDSEVSAATIQRQVSRALEIVFKDVGIASRLLDEDCVAAAPELARLASATLYFRSISLLKNDRVYCSSLNGAMNFTLRDIIDGMTQLPPGAALVPIYGTLLVPDRPALVVSQSRAPGLGALAVIDGQYLLDIQDAASDEGKFQVTILQSQSGVPLSPSVPLDSAAPYVERSGALVRSTQYPFSVRVSPSRALIEDYRSYLWRHHAPFVLMAALLCGYLSYRYSRRRLSLVGEIQRAVRHNEFFMVYQPVIHMPTGEMRGAEALIRWHSPVLGQIRPDLFIPLAEQNGLMPDLTRHIFRLVAADLPKLGLRAQDHLGINISSSHLATPAFLADVQHLRRALGPQAPRLVLELTEREALHNDPQTQANIRQTREQGVLWALDDFGTGQSALAYVQDLGADFIKIDRSFVSGIGTDSVNAIVLETIIALGQRLKLELTAEGIETAAQAEHLTRNGVQWGQGYLYSPPLTPAEFATWRRKRQGRS</sequence>
<evidence type="ECO:0000256" key="7">
    <source>
        <dbReference type="ARBA" id="ARBA00022989"/>
    </source>
</evidence>
<dbReference type="SUPFAM" id="SSF141868">
    <property type="entry name" value="EAL domain-like"/>
    <property type="match status" value="1"/>
</dbReference>
<dbReference type="Pfam" id="PF12792">
    <property type="entry name" value="CSS-motif"/>
    <property type="match status" value="1"/>
</dbReference>
<evidence type="ECO:0000256" key="1">
    <source>
        <dbReference type="ARBA" id="ARBA00004651"/>
    </source>
</evidence>
<dbReference type="AlphaFoldDB" id="Q2KTN6"/>
<keyword evidence="13" id="KW-1185">Reference proteome</keyword>
<dbReference type="GO" id="GO:0005886">
    <property type="term" value="C:plasma membrane"/>
    <property type="evidence" value="ECO:0007669"/>
    <property type="project" value="UniProtKB-SubCell"/>
</dbReference>
<dbReference type="GeneID" id="92933375"/>
<dbReference type="EC" id="3.1.4.52" evidence="2"/>
<evidence type="ECO:0000256" key="5">
    <source>
        <dbReference type="ARBA" id="ARBA00022692"/>
    </source>
</evidence>
<dbReference type="RefSeq" id="WP_012419001.1">
    <property type="nucleotide sequence ID" value="NC_010645.1"/>
</dbReference>
<evidence type="ECO:0000256" key="4">
    <source>
        <dbReference type="ARBA" id="ARBA00022636"/>
    </source>
</evidence>
<dbReference type="Gene3D" id="3.20.20.450">
    <property type="entry name" value="EAL domain"/>
    <property type="match status" value="1"/>
</dbReference>
<keyword evidence="5 10" id="KW-0812">Transmembrane</keyword>
<gene>
    <name evidence="12" type="primary">rtn</name>
    <name evidence="12" type="ordered locus">BAV3364</name>
</gene>
<dbReference type="PROSITE" id="PS50883">
    <property type="entry name" value="EAL"/>
    <property type="match status" value="1"/>
</dbReference>
<comment type="subcellular location">
    <subcellularLocation>
        <location evidence="1">Cell membrane</location>
        <topology evidence="1">Multi-pass membrane protein</topology>
    </subcellularLocation>
</comment>
<dbReference type="Proteomes" id="UP000001977">
    <property type="component" value="Chromosome"/>
</dbReference>
<name>Q2KTN6_BORA1</name>
<accession>Q2KTN6</accession>
<evidence type="ECO:0000256" key="6">
    <source>
        <dbReference type="ARBA" id="ARBA00022801"/>
    </source>
</evidence>
<evidence type="ECO:0000256" key="9">
    <source>
        <dbReference type="ARBA" id="ARBA00034290"/>
    </source>
</evidence>
<dbReference type="Pfam" id="PF00563">
    <property type="entry name" value="EAL"/>
    <property type="match status" value="1"/>
</dbReference>
<evidence type="ECO:0000256" key="2">
    <source>
        <dbReference type="ARBA" id="ARBA00012282"/>
    </source>
</evidence>
<evidence type="ECO:0000256" key="10">
    <source>
        <dbReference type="SAM" id="Phobius"/>
    </source>
</evidence>
<keyword evidence="3" id="KW-1003">Cell membrane</keyword>
<reference evidence="12 13" key="1">
    <citation type="journal article" date="2006" name="J. Bacteriol.">
        <title>Comparison of the genome sequence of the poultry pathogen Bordetella avium with those of B. bronchiseptica, B. pertussis, and B. parapertussis reveals extensive diversity in surface structures associated with host interaction.</title>
        <authorList>
            <person name="Sebaihia M."/>
            <person name="Preston A."/>
            <person name="Maskell D.J."/>
            <person name="Kuzmiak H."/>
            <person name="Connell T.D."/>
            <person name="King N.D."/>
            <person name="Orndorff P.E."/>
            <person name="Miyamoto D.M."/>
            <person name="Thomson N.R."/>
            <person name="Harris D."/>
            <person name="Goble A."/>
            <person name="Lord A."/>
            <person name="Murphy L."/>
            <person name="Quail M.A."/>
            <person name="Rutter S."/>
            <person name="Squares R."/>
            <person name="Squares S."/>
            <person name="Woodward J."/>
            <person name="Parkhill J."/>
            <person name="Temple L.M."/>
        </authorList>
    </citation>
    <scope>NUCLEOTIDE SEQUENCE [LARGE SCALE GENOMIC DNA]</scope>
    <source>
        <strain evidence="12 13">197N</strain>
    </source>
</reference>
<comment type="catalytic activity">
    <reaction evidence="9">
        <text>3',3'-c-di-GMP + H2O = 5'-phosphoguanylyl(3'-&gt;5')guanosine + H(+)</text>
        <dbReference type="Rhea" id="RHEA:24902"/>
        <dbReference type="ChEBI" id="CHEBI:15377"/>
        <dbReference type="ChEBI" id="CHEBI:15378"/>
        <dbReference type="ChEBI" id="CHEBI:58754"/>
        <dbReference type="ChEBI" id="CHEBI:58805"/>
        <dbReference type="EC" id="3.1.4.52"/>
    </reaction>
</comment>
<dbReference type="CDD" id="cd01948">
    <property type="entry name" value="EAL"/>
    <property type="match status" value="1"/>
</dbReference>